<accession>A0A5B8YHU3</accession>
<dbReference type="Proteomes" id="UP000315995">
    <property type="component" value="Chromosome"/>
</dbReference>
<dbReference type="EMBL" id="CP041186">
    <property type="protein sequence ID" value="QDG54745.1"/>
    <property type="molecule type" value="Genomic_DNA"/>
</dbReference>
<dbReference type="Gene3D" id="1.20.58.1480">
    <property type="match status" value="1"/>
</dbReference>
<proteinExistence type="predicted"/>
<sequence length="297" mass="32870">MQLAGIVGEHQLVVQQDYVFGHDTTLRAGWFLPLNKLAAQRLPFNAQVFWPAVCGIVEADPRRTLAGTNMNHALPTLAIEPHDLEDLAIFPLPDGILFPHTTIRLHVFEPRYRALVEHCLDKEAPMLVPMIVANGRSDAQGRPHLHKVAGAGKIIAHQELAGGRFNILVRGVGRARIVEELDVATPYRRVRAELLEDRVGDFRQADILLKTIQNCLFNVQTDNSEVVDFLVEAFTEVDTPGAVADVLAAVVFGDSLNRQRALSEPDVVARLEGILDRLVELIARSVDEQVPSEQTVN</sequence>
<dbReference type="InterPro" id="IPR046336">
    <property type="entry name" value="Lon_prtase_N_sf"/>
</dbReference>
<dbReference type="PANTHER" id="PTHR46732:SF8">
    <property type="entry name" value="ATP-DEPENDENT PROTEASE LA (LON) DOMAIN PROTEIN"/>
    <property type="match status" value="1"/>
</dbReference>
<protein>
    <recommendedName>
        <fullName evidence="1">Lon N-terminal domain-containing protein</fullName>
    </recommendedName>
</protein>
<reference evidence="2 3" key="1">
    <citation type="submission" date="2019-06" db="EMBL/GenBank/DDBJ databases">
        <title>Persicimonas caeni gen. nov., sp. nov., a predatory bacterium isolated from solar saltern.</title>
        <authorList>
            <person name="Wang S."/>
        </authorList>
    </citation>
    <scope>NUCLEOTIDE SEQUENCE [LARGE SCALE GENOMIC DNA]</scope>
    <source>
        <strain evidence="2 3">YN101</strain>
    </source>
</reference>
<dbReference type="PANTHER" id="PTHR46732">
    <property type="entry name" value="ATP-DEPENDENT PROTEASE LA (LON) DOMAIN PROTEIN"/>
    <property type="match status" value="1"/>
</dbReference>
<evidence type="ECO:0000313" key="3">
    <source>
        <dbReference type="Proteomes" id="UP000315995"/>
    </source>
</evidence>
<evidence type="ECO:0000313" key="2">
    <source>
        <dbReference type="EMBL" id="QDG54745.1"/>
    </source>
</evidence>
<dbReference type="SUPFAM" id="SSF88697">
    <property type="entry name" value="PUA domain-like"/>
    <property type="match status" value="1"/>
</dbReference>
<dbReference type="AlphaFoldDB" id="A0A4Y6Q432"/>
<evidence type="ECO:0000259" key="1">
    <source>
        <dbReference type="PROSITE" id="PS51787"/>
    </source>
</evidence>
<dbReference type="Pfam" id="PF02190">
    <property type="entry name" value="LON_substr_bdg"/>
    <property type="match status" value="1"/>
</dbReference>
<accession>A0A4Y6Q432</accession>
<keyword evidence="3" id="KW-1185">Reference proteome</keyword>
<organism evidence="2 3">
    <name type="scientific">Persicimonas caeni</name>
    <dbReference type="NCBI Taxonomy" id="2292766"/>
    <lineage>
        <taxon>Bacteria</taxon>
        <taxon>Deltaproteobacteria</taxon>
        <taxon>Bradymonadales</taxon>
        <taxon>Bradymonadaceae</taxon>
        <taxon>Persicimonas</taxon>
    </lineage>
</organism>
<dbReference type="SMART" id="SM00464">
    <property type="entry name" value="LON"/>
    <property type="match status" value="1"/>
</dbReference>
<dbReference type="InterPro" id="IPR003111">
    <property type="entry name" value="Lon_prtase_N"/>
</dbReference>
<dbReference type="PROSITE" id="PS51787">
    <property type="entry name" value="LON_N"/>
    <property type="match status" value="1"/>
</dbReference>
<feature type="domain" description="Lon N-terminal" evidence="1">
    <location>
        <begin position="87"/>
        <end position="282"/>
    </location>
</feature>
<dbReference type="Gene3D" id="2.30.130.40">
    <property type="entry name" value="LON domain-like"/>
    <property type="match status" value="1"/>
</dbReference>
<name>A0A4Y6Q432_PERCE</name>
<gene>
    <name evidence="2" type="ORF">FIV42_29565</name>
</gene>
<dbReference type="InterPro" id="IPR015947">
    <property type="entry name" value="PUA-like_sf"/>
</dbReference>
<dbReference type="OrthoDB" id="9806457at2"/>